<dbReference type="RefSeq" id="WP_184659945.1">
    <property type="nucleotide sequence ID" value="NZ_CP031518.1"/>
</dbReference>
<dbReference type="InterPro" id="IPR014016">
    <property type="entry name" value="UvrD-like_ATP-bd"/>
</dbReference>
<dbReference type="Proteomes" id="UP000518887">
    <property type="component" value="Unassembled WGS sequence"/>
</dbReference>
<keyword evidence="9" id="KW-0234">DNA repair</keyword>
<keyword evidence="1" id="KW-0540">Nuclease</keyword>
<feature type="binding site" evidence="15">
    <location>
        <begin position="9"/>
        <end position="16"/>
    </location>
    <ligand>
        <name>ATP</name>
        <dbReference type="ChEBI" id="CHEBI:30616"/>
    </ligand>
</feature>
<dbReference type="AlphaFoldDB" id="A0A7W8GA02"/>
<evidence type="ECO:0000256" key="12">
    <source>
        <dbReference type="ARBA" id="ARBA00034808"/>
    </source>
</evidence>
<proteinExistence type="predicted"/>
<dbReference type="Pfam" id="PF13361">
    <property type="entry name" value="UvrD_C"/>
    <property type="match status" value="1"/>
</dbReference>
<keyword evidence="19" id="KW-1185">Reference proteome</keyword>
<dbReference type="GO" id="GO:0043138">
    <property type="term" value="F:3'-5' DNA helicase activity"/>
    <property type="evidence" value="ECO:0007669"/>
    <property type="project" value="UniProtKB-EC"/>
</dbReference>
<dbReference type="EC" id="5.6.2.4" evidence="12"/>
<dbReference type="SUPFAM" id="SSF52540">
    <property type="entry name" value="P-loop containing nucleoside triphosphate hydrolases"/>
    <property type="match status" value="1"/>
</dbReference>
<keyword evidence="7 15" id="KW-0067">ATP-binding</keyword>
<evidence type="ECO:0000256" key="5">
    <source>
        <dbReference type="ARBA" id="ARBA00022806"/>
    </source>
</evidence>
<keyword evidence="5 15" id="KW-0347">Helicase</keyword>
<evidence type="ECO:0000256" key="3">
    <source>
        <dbReference type="ARBA" id="ARBA00022763"/>
    </source>
</evidence>
<feature type="domain" description="UvrD-like helicase C-terminal" evidence="17">
    <location>
        <begin position="417"/>
        <end position="690"/>
    </location>
</feature>
<keyword evidence="10" id="KW-0413">Isomerase</keyword>
<dbReference type="EMBL" id="JACHFQ010000006">
    <property type="protein sequence ID" value="MBB5226556.1"/>
    <property type="molecule type" value="Genomic_DNA"/>
</dbReference>
<dbReference type="InterPro" id="IPR011335">
    <property type="entry name" value="Restrct_endonuc-II-like"/>
</dbReference>
<keyword evidence="4 15" id="KW-0378">Hydrolase</keyword>
<dbReference type="Gene3D" id="3.40.50.300">
    <property type="entry name" value="P-loop containing nucleotide triphosphate hydrolases"/>
    <property type="match status" value="4"/>
</dbReference>
<evidence type="ECO:0000259" key="16">
    <source>
        <dbReference type="PROSITE" id="PS51198"/>
    </source>
</evidence>
<evidence type="ECO:0000256" key="11">
    <source>
        <dbReference type="ARBA" id="ARBA00034617"/>
    </source>
</evidence>
<evidence type="ECO:0000256" key="4">
    <source>
        <dbReference type="ARBA" id="ARBA00022801"/>
    </source>
</evidence>
<keyword evidence="6 18" id="KW-0269">Exonuclease</keyword>
<dbReference type="GO" id="GO:0004527">
    <property type="term" value="F:exonuclease activity"/>
    <property type="evidence" value="ECO:0007669"/>
    <property type="project" value="UniProtKB-KW"/>
</dbReference>
<dbReference type="InterPro" id="IPR027417">
    <property type="entry name" value="P-loop_NTPase"/>
</dbReference>
<keyword evidence="2 15" id="KW-0547">Nucleotide-binding</keyword>
<organism evidence="18 19">
    <name type="scientific">Treponema ruminis</name>
    <dbReference type="NCBI Taxonomy" id="744515"/>
    <lineage>
        <taxon>Bacteria</taxon>
        <taxon>Pseudomonadati</taxon>
        <taxon>Spirochaetota</taxon>
        <taxon>Spirochaetia</taxon>
        <taxon>Spirochaetales</taxon>
        <taxon>Treponemataceae</taxon>
        <taxon>Treponema</taxon>
    </lineage>
</organism>
<comment type="catalytic activity">
    <reaction evidence="14">
        <text>ATP + H2O = ADP + phosphate + H(+)</text>
        <dbReference type="Rhea" id="RHEA:13065"/>
        <dbReference type="ChEBI" id="CHEBI:15377"/>
        <dbReference type="ChEBI" id="CHEBI:15378"/>
        <dbReference type="ChEBI" id="CHEBI:30616"/>
        <dbReference type="ChEBI" id="CHEBI:43474"/>
        <dbReference type="ChEBI" id="CHEBI:456216"/>
        <dbReference type="EC" id="5.6.2.4"/>
    </reaction>
</comment>
<gene>
    <name evidence="18" type="ORF">HNP76_001937</name>
</gene>
<dbReference type="PROSITE" id="PS51198">
    <property type="entry name" value="UVRD_HELICASE_ATP_BIND"/>
    <property type="match status" value="1"/>
</dbReference>
<dbReference type="InterPro" id="IPR000212">
    <property type="entry name" value="DNA_helicase_UvrD/REP"/>
</dbReference>
<evidence type="ECO:0000256" key="10">
    <source>
        <dbReference type="ARBA" id="ARBA00023235"/>
    </source>
</evidence>
<evidence type="ECO:0000256" key="6">
    <source>
        <dbReference type="ARBA" id="ARBA00022839"/>
    </source>
</evidence>
<dbReference type="GO" id="GO:0000725">
    <property type="term" value="P:recombinational repair"/>
    <property type="evidence" value="ECO:0007669"/>
    <property type="project" value="TreeGrafter"/>
</dbReference>
<evidence type="ECO:0000256" key="9">
    <source>
        <dbReference type="ARBA" id="ARBA00023204"/>
    </source>
</evidence>
<dbReference type="PANTHER" id="PTHR11070">
    <property type="entry name" value="UVRD / RECB / PCRA DNA HELICASE FAMILY MEMBER"/>
    <property type="match status" value="1"/>
</dbReference>
<dbReference type="GO" id="GO:0003677">
    <property type="term" value="F:DNA binding"/>
    <property type="evidence" value="ECO:0007669"/>
    <property type="project" value="UniProtKB-KW"/>
</dbReference>
<dbReference type="SUPFAM" id="SSF52980">
    <property type="entry name" value="Restriction endonuclease-like"/>
    <property type="match status" value="1"/>
</dbReference>
<comment type="caution">
    <text evidence="18">The sequence shown here is derived from an EMBL/GenBank/DDBJ whole genome shotgun (WGS) entry which is preliminary data.</text>
</comment>
<name>A0A7W8GA02_9SPIR</name>
<evidence type="ECO:0000256" key="2">
    <source>
        <dbReference type="ARBA" id="ARBA00022741"/>
    </source>
</evidence>
<feature type="domain" description="UvrD-like helicase ATP-binding" evidence="16">
    <location>
        <begin position="1"/>
        <end position="416"/>
    </location>
</feature>
<dbReference type="PANTHER" id="PTHR11070:SF2">
    <property type="entry name" value="ATP-DEPENDENT DNA HELICASE SRS2"/>
    <property type="match status" value="1"/>
</dbReference>
<keyword evidence="3" id="KW-0227">DNA damage</keyword>
<evidence type="ECO:0000256" key="15">
    <source>
        <dbReference type="PROSITE-ProRule" id="PRU00560"/>
    </source>
</evidence>
<evidence type="ECO:0000256" key="8">
    <source>
        <dbReference type="ARBA" id="ARBA00023125"/>
    </source>
</evidence>
<reference evidence="18 19" key="1">
    <citation type="submission" date="2020-08" db="EMBL/GenBank/DDBJ databases">
        <title>Genomic Encyclopedia of Type Strains, Phase IV (KMG-IV): sequencing the most valuable type-strain genomes for metagenomic binning, comparative biology and taxonomic classification.</title>
        <authorList>
            <person name="Goeker M."/>
        </authorList>
    </citation>
    <scope>NUCLEOTIDE SEQUENCE [LARGE SCALE GENOMIC DNA]</scope>
    <source>
        <strain evidence="18 19">DSM 103462</strain>
    </source>
</reference>
<protein>
    <recommendedName>
        <fullName evidence="12">DNA 3'-5' helicase</fullName>
        <ecNumber evidence="12">5.6.2.4</ecNumber>
    </recommendedName>
    <alternativeName>
        <fullName evidence="13">DNA 3'-5' helicase II</fullName>
    </alternativeName>
</protein>
<evidence type="ECO:0000256" key="14">
    <source>
        <dbReference type="ARBA" id="ARBA00048988"/>
    </source>
</evidence>
<evidence type="ECO:0000256" key="13">
    <source>
        <dbReference type="ARBA" id="ARBA00034923"/>
    </source>
</evidence>
<sequence>MKNITYISASAGSGKTYELTERLKGAILEGKCKPEEVILTTFTKAAASEFKEKAKAKFYEAGKTKESNRLDQALIGTVDSVANVFVQRYWYLLGISPKLNIISEEDESVYVSESLSSLPTEEQNKFFHKFAEVFKIRESMSYSINYDFWKNDLKAIFNASRSYSIKDFSESLEASKKLIQSLSLSCSKLNFDREELLGKLEALDMISKADKPSGARDNRIDETERFRRIIQNPKATQLEIGFGLAEMISKGKFTTKAYQASDDYLSLEAESDKIWTCEEVRDLQITYVEHLFEIAGRWQEKYIEYKKEQHILDYTDMEEYLLELITKEEYKSVQEDIKASYKYLFVDEFQDCSPTQIKIFDKLSDLVEQTIWVGDYKQAIYGFRGSDTALVKAVTDRIEKINGHSNETLGTSHRSWPPIVDVTNAVFVPAFSDILKEDEVKLDPWDRLEKEYNASKRTDLLKCWVLTEKVKAKKAAQIAGNIAKMIQAGEKPKDIAVLARTNSELTAVATALKDYNIPALVGDSEFQTSREITLLNALLSLVVNSNDTMARATIAYLTEDGYTAAAILDKRFEDKSNKVSDGKYLEDVSLIKMLMAKREAYKSMSVCALVESLIIEMDLYNVVKSWTDSDNSVNTFHTAISIAQAYEDHCIQMSLPCTIYGFIDYITTVKAKAAGMSDGVQLFTYHGSKGLQWKTVILMSLEDDILDENNLVGRGIYGVHTFHEDAPNAENPYPPMTVTVLPWIFGSAKGVPQSIKDIILESERFTQTRNEVIQEEKRLMYVAMTRPEQSLILVSLQDNGLLRLKEMGVNTVDSIPALEKSDILGTGQSFIIENPSDMEGWKFKTPENKVLKLYSPKEELRKRDQQPSSCKSDKNVKAETVFDSGKRITLRASNEEMNEVGTCIHNIFCVLEQNPTVEQAESIIRNHQMEKEIPNAAEIVDAWEFFEEFLTEKYGEKTATYHELPFKQFYNGQFFTGSIDFIWETKDGVILVDFKSYPGSKDDVVNPKHKHFVGIYAGQFECYERALKEAGKKVLVKLVYYHVLGVGVELK</sequence>
<dbReference type="InterPro" id="IPR011604">
    <property type="entry name" value="PDDEXK-like_dom_sf"/>
</dbReference>
<evidence type="ECO:0000256" key="7">
    <source>
        <dbReference type="ARBA" id="ARBA00022840"/>
    </source>
</evidence>
<evidence type="ECO:0000313" key="19">
    <source>
        <dbReference type="Proteomes" id="UP000518887"/>
    </source>
</evidence>
<dbReference type="InterPro" id="IPR014017">
    <property type="entry name" value="DNA_helicase_UvrD-like_C"/>
</dbReference>
<keyword evidence="8" id="KW-0238">DNA-binding</keyword>
<comment type="catalytic activity">
    <reaction evidence="11">
        <text>Couples ATP hydrolysis with the unwinding of duplex DNA by translocating in the 3'-5' direction.</text>
        <dbReference type="EC" id="5.6.2.4"/>
    </reaction>
</comment>
<dbReference type="Gene3D" id="3.90.320.10">
    <property type="match status" value="1"/>
</dbReference>
<accession>A0A7W8GA02</accession>
<evidence type="ECO:0000313" key="18">
    <source>
        <dbReference type="EMBL" id="MBB5226556.1"/>
    </source>
</evidence>
<dbReference type="PROSITE" id="PS51217">
    <property type="entry name" value="UVRD_HELICASE_CTER"/>
    <property type="match status" value="1"/>
</dbReference>
<evidence type="ECO:0000256" key="1">
    <source>
        <dbReference type="ARBA" id="ARBA00022722"/>
    </source>
</evidence>
<dbReference type="GO" id="GO:0005524">
    <property type="term" value="F:ATP binding"/>
    <property type="evidence" value="ECO:0007669"/>
    <property type="project" value="UniProtKB-UniRule"/>
</dbReference>
<evidence type="ECO:0000259" key="17">
    <source>
        <dbReference type="PROSITE" id="PS51217"/>
    </source>
</evidence>
<dbReference type="Pfam" id="PF00580">
    <property type="entry name" value="UvrD-helicase"/>
    <property type="match status" value="1"/>
</dbReference>